<evidence type="ECO:0000256" key="1">
    <source>
        <dbReference type="SAM" id="Phobius"/>
    </source>
</evidence>
<sequence length="73" mass="8025">MKDFWIGALPWILIGISFILLSNAKKKKVSHIVVGCVLGVIAGYFGAKYNYFESYTTGILVGLLFGDALGMFF</sequence>
<evidence type="ECO:0000313" key="2">
    <source>
        <dbReference type="EMBL" id="MBB5183124.1"/>
    </source>
</evidence>
<dbReference type="Proteomes" id="UP000539953">
    <property type="component" value="Unassembled WGS sequence"/>
</dbReference>
<dbReference type="EMBL" id="JACHHK010000003">
    <property type="protein sequence ID" value="MBB5183124.1"/>
    <property type="molecule type" value="Genomic_DNA"/>
</dbReference>
<proteinExistence type="predicted"/>
<dbReference type="RefSeq" id="WP_183328410.1">
    <property type="nucleotide sequence ID" value="NZ_JACHHK010000003.1"/>
</dbReference>
<name>A0A7W8CZC6_9FIRM</name>
<organism evidence="2 3">
    <name type="scientific">Catenisphaera adipataccumulans</name>
    <dbReference type="NCBI Taxonomy" id="700500"/>
    <lineage>
        <taxon>Bacteria</taxon>
        <taxon>Bacillati</taxon>
        <taxon>Bacillota</taxon>
        <taxon>Erysipelotrichia</taxon>
        <taxon>Erysipelotrichales</taxon>
        <taxon>Erysipelotrichaceae</taxon>
        <taxon>Catenisphaera</taxon>
    </lineage>
</organism>
<keyword evidence="1" id="KW-1133">Transmembrane helix</keyword>
<reference evidence="2 3" key="1">
    <citation type="submission" date="2020-08" db="EMBL/GenBank/DDBJ databases">
        <title>Genomic Encyclopedia of Type Strains, Phase IV (KMG-IV): sequencing the most valuable type-strain genomes for metagenomic binning, comparative biology and taxonomic classification.</title>
        <authorList>
            <person name="Goeker M."/>
        </authorList>
    </citation>
    <scope>NUCLEOTIDE SEQUENCE [LARGE SCALE GENOMIC DNA]</scope>
    <source>
        <strain evidence="2 3">DSM 25799</strain>
    </source>
</reference>
<keyword evidence="1" id="KW-0472">Membrane</keyword>
<keyword evidence="1" id="KW-0812">Transmembrane</keyword>
<feature type="transmembrane region" description="Helical" evidence="1">
    <location>
        <begin position="29"/>
        <end position="46"/>
    </location>
</feature>
<feature type="transmembrane region" description="Helical" evidence="1">
    <location>
        <begin position="6"/>
        <end position="22"/>
    </location>
</feature>
<protein>
    <submittedName>
        <fullName evidence="2">Uncharacterized membrane protein YhaH (DUF805 family)</fullName>
    </submittedName>
</protein>
<keyword evidence="3" id="KW-1185">Reference proteome</keyword>
<evidence type="ECO:0000313" key="3">
    <source>
        <dbReference type="Proteomes" id="UP000539953"/>
    </source>
</evidence>
<comment type="caution">
    <text evidence="2">The sequence shown here is derived from an EMBL/GenBank/DDBJ whole genome shotgun (WGS) entry which is preliminary data.</text>
</comment>
<accession>A0A7W8CZC6</accession>
<gene>
    <name evidence="2" type="ORF">HNQ47_001144</name>
</gene>
<dbReference type="AlphaFoldDB" id="A0A7W8CZC6"/>